<dbReference type="GO" id="GO:0005802">
    <property type="term" value="C:trans-Golgi network"/>
    <property type="evidence" value="ECO:0007669"/>
    <property type="project" value="TreeGrafter"/>
</dbReference>
<evidence type="ECO:0000313" key="6">
    <source>
        <dbReference type="EMBL" id="QTZ19641.1"/>
    </source>
</evidence>
<keyword evidence="2 4" id="KW-0808">Transferase</keyword>
<comment type="subcellular location">
    <subcellularLocation>
        <location evidence="4">Membrane</location>
        <topology evidence="4">Single-pass type II membrane protein</topology>
    </subcellularLocation>
</comment>
<accession>A0A9Y1EIJ4</accession>
<dbReference type="EMBL" id="MW885517">
    <property type="protein sequence ID" value="QTZ19643.1"/>
    <property type="molecule type" value="mRNA"/>
</dbReference>
<dbReference type="AlphaFoldDB" id="A0A9Y1EIJ4"/>
<keyword evidence="3 4" id="KW-0325">Glycoprotein</keyword>
<dbReference type="EC" id="2.1.1.-" evidence="4"/>
<organism evidence="7">
    <name type="scientific">Bixa orellana</name>
    <name type="common">Lipstick tree</name>
    <dbReference type="NCBI Taxonomy" id="66672"/>
    <lineage>
        <taxon>Eukaryota</taxon>
        <taxon>Viridiplantae</taxon>
        <taxon>Streptophyta</taxon>
        <taxon>Embryophyta</taxon>
        <taxon>Tracheophyta</taxon>
        <taxon>Spermatophyta</taxon>
        <taxon>Magnoliopsida</taxon>
        <taxon>eudicotyledons</taxon>
        <taxon>Gunneridae</taxon>
        <taxon>Pentapetalae</taxon>
        <taxon>rosids</taxon>
        <taxon>malvids</taxon>
        <taxon>Malvales</taxon>
        <taxon>Bixaceae</taxon>
        <taxon>Bixa</taxon>
    </lineage>
</organism>
<evidence type="ECO:0000256" key="2">
    <source>
        <dbReference type="ARBA" id="ARBA00022679"/>
    </source>
</evidence>
<keyword evidence="4" id="KW-0735">Signal-anchor</keyword>
<dbReference type="GO" id="GO:0016020">
    <property type="term" value="C:membrane"/>
    <property type="evidence" value="ECO:0007669"/>
    <property type="project" value="UniProtKB-SubCell"/>
</dbReference>
<dbReference type="PANTHER" id="PTHR10108:SF887">
    <property type="entry name" value="METHYLTRANSFERASE PMT22-RELATED"/>
    <property type="match status" value="1"/>
</dbReference>
<dbReference type="PANTHER" id="PTHR10108">
    <property type="entry name" value="SAM-DEPENDENT METHYLTRANSFERASE"/>
    <property type="match status" value="1"/>
</dbReference>
<dbReference type="EMBL" id="MW885515">
    <property type="protein sequence ID" value="QTZ19641.1"/>
    <property type="molecule type" value="mRNA"/>
</dbReference>
<evidence type="ECO:0000313" key="7">
    <source>
        <dbReference type="EMBL" id="QTZ19643.1"/>
    </source>
</evidence>
<evidence type="ECO:0000256" key="3">
    <source>
        <dbReference type="ARBA" id="ARBA00023180"/>
    </source>
</evidence>
<protein>
    <recommendedName>
        <fullName evidence="4">Methyltransferase</fullName>
        <ecNumber evidence="4">2.1.1.-</ecNumber>
    </recommendedName>
</protein>
<dbReference type="GO" id="GO:0008168">
    <property type="term" value="F:methyltransferase activity"/>
    <property type="evidence" value="ECO:0007669"/>
    <property type="project" value="UniProtKB-UniRule"/>
</dbReference>
<feature type="region of interest" description="Disordered" evidence="5">
    <location>
        <begin position="82"/>
        <end position="107"/>
    </location>
</feature>
<feature type="compositionally biased region" description="Low complexity" evidence="5">
    <location>
        <begin position="43"/>
        <end position="60"/>
    </location>
</feature>
<evidence type="ECO:0000256" key="1">
    <source>
        <dbReference type="ARBA" id="ARBA00022603"/>
    </source>
</evidence>
<name>A0A9Y1EIJ4_BIXOR</name>
<evidence type="ECO:0000256" key="5">
    <source>
        <dbReference type="SAM" id="MobiDB-lite"/>
    </source>
</evidence>
<dbReference type="Pfam" id="PF03141">
    <property type="entry name" value="Methyltransf_29"/>
    <property type="match status" value="1"/>
</dbReference>
<sequence>MAIAVQNMLSERKFPFLFALSFLLISITLLLLSNNSFPSFSLSDLQHSQSHQQPQPQSHSLPPPLPTPIHSAPAIEDILSSPQSKSEDNNVYIPSNQTSSNDATSADSDLDVSWKLCKGAVAVDYIPCLDNFKAIKELKSRRHMEHRERHCPKENPLCLVPLPNDYKVPVPWPKSRDMVRLFDTFFDLV</sequence>
<proteinExistence type="evidence at transcript level"/>
<keyword evidence="1 4" id="KW-0489">Methyltransferase</keyword>
<dbReference type="GO" id="GO:0032259">
    <property type="term" value="P:methylation"/>
    <property type="evidence" value="ECO:0007669"/>
    <property type="project" value="UniProtKB-KW"/>
</dbReference>
<keyword evidence="4" id="KW-0812">Transmembrane</keyword>
<reference evidence="7" key="1">
    <citation type="submission" date="2021-04" db="EMBL/GenBank/DDBJ databases">
        <title>Transcriptome analysis for identification of genes encoding DOXP/MEP, carotenoid and bixin pathway enzymes in seeds of Bixa orellana.</title>
        <authorList>
            <person name="Moreira V.S."/>
            <person name="Soares V.L.F."/>
            <person name="de Souza V.C."/>
            <person name="Goliatt P.V.Z.C."/>
            <person name="Reboucas T.N.H."/>
            <person name="Otoni W.C."/>
            <person name="Costa M.G.C."/>
        </authorList>
    </citation>
    <scope>NUCLEOTIDE SEQUENCE</scope>
    <source>
        <strain evidence="6">C18835_g1_i11_m.198346</strain>
        <strain evidence="7">C18835_g1_i2_m.198321</strain>
    </source>
</reference>
<evidence type="ECO:0000256" key="4">
    <source>
        <dbReference type="RuleBase" id="RU366043"/>
    </source>
</evidence>
<feature type="region of interest" description="Disordered" evidence="5">
    <location>
        <begin position="43"/>
        <end position="67"/>
    </location>
</feature>
<comment type="similarity">
    <text evidence="4">Belongs to the methyltransferase superfamily.</text>
</comment>
<feature type="compositionally biased region" description="Low complexity" evidence="5">
    <location>
        <begin position="98"/>
        <end position="107"/>
    </location>
</feature>
<dbReference type="GO" id="GO:0005768">
    <property type="term" value="C:endosome"/>
    <property type="evidence" value="ECO:0007669"/>
    <property type="project" value="TreeGrafter"/>
</dbReference>
<dbReference type="InterPro" id="IPR004159">
    <property type="entry name" value="Put_SAM_MeTrfase"/>
</dbReference>